<dbReference type="Proteomes" id="UP000016536">
    <property type="component" value="Unassembled WGS sequence"/>
</dbReference>
<organism evidence="2 3">
    <name type="scientific">Actinomyces johnsonii F0542</name>
    <dbReference type="NCBI Taxonomy" id="1321818"/>
    <lineage>
        <taxon>Bacteria</taxon>
        <taxon>Bacillati</taxon>
        <taxon>Actinomycetota</taxon>
        <taxon>Actinomycetes</taxon>
        <taxon>Actinomycetales</taxon>
        <taxon>Actinomycetaceae</taxon>
        <taxon>Actinomyces</taxon>
    </lineage>
</organism>
<evidence type="ECO:0000256" key="1">
    <source>
        <dbReference type="SAM" id="MobiDB-lite"/>
    </source>
</evidence>
<gene>
    <name evidence="2" type="ORF">HMPREF1979_00436</name>
</gene>
<accession>U1QU93</accession>
<evidence type="ECO:0000313" key="3">
    <source>
        <dbReference type="Proteomes" id="UP000016536"/>
    </source>
</evidence>
<evidence type="ECO:0000313" key="2">
    <source>
        <dbReference type="EMBL" id="ERH25511.1"/>
    </source>
</evidence>
<dbReference type="EMBL" id="AWSE01000018">
    <property type="protein sequence ID" value="ERH25511.1"/>
    <property type="molecule type" value="Genomic_DNA"/>
</dbReference>
<comment type="caution">
    <text evidence="2">The sequence shown here is derived from an EMBL/GenBank/DDBJ whole genome shotgun (WGS) entry which is preliminary data.</text>
</comment>
<dbReference type="PATRIC" id="fig|1321818.3.peg.362"/>
<reference evidence="2 3" key="1">
    <citation type="submission" date="2013-08" db="EMBL/GenBank/DDBJ databases">
        <authorList>
            <person name="Weinstock G."/>
            <person name="Sodergren E."/>
            <person name="Wylie T."/>
            <person name="Fulton L."/>
            <person name="Fulton R."/>
            <person name="Fronick C."/>
            <person name="O'Laughlin M."/>
            <person name="Godfrey J."/>
            <person name="Miner T."/>
            <person name="Herter B."/>
            <person name="Appelbaum E."/>
            <person name="Cordes M."/>
            <person name="Lek S."/>
            <person name="Wollam A."/>
            <person name="Pepin K.H."/>
            <person name="Palsikar V.B."/>
            <person name="Mitreva M."/>
            <person name="Wilson R.K."/>
        </authorList>
    </citation>
    <scope>NUCLEOTIDE SEQUENCE [LARGE SCALE GENOMIC DNA]</scope>
    <source>
        <strain evidence="2 3">F0542</strain>
    </source>
</reference>
<feature type="region of interest" description="Disordered" evidence="1">
    <location>
        <begin position="555"/>
        <end position="574"/>
    </location>
</feature>
<dbReference type="HOGENOM" id="CLU_362841_0_0_11"/>
<keyword evidence="3" id="KW-1185">Reference proteome</keyword>
<name>U1QU93_9ACTO</name>
<feature type="region of interest" description="Disordered" evidence="1">
    <location>
        <begin position="723"/>
        <end position="747"/>
    </location>
</feature>
<protein>
    <submittedName>
        <fullName evidence="2">Putative CRISPR-associated protein</fullName>
    </submittedName>
</protein>
<dbReference type="AlphaFoldDB" id="U1QU93"/>
<sequence length="788" mass="86486">MVWHHAYNGIPVIRETGKNGAPLPEIYRDGILPASGHDHLSAERLSGKIEVSIRVATPTVPGFRTSDNRFVVASRSGDPEGARTWEDTTIPSTTLKGVLSSAFEAVTASRMRVFRGHDHLVTHRRTPEESTVLYPVLLVPKEGGSGFKVRVMLGKNRKPKDVRDWERPETVCAAVLPDSIMSGAAIYEADGRLIYSGAKKKSRRKGDVCRAEERLEELRAVTKHRDSVRFTLEKEKFYDTQRYIVSKIGSEYFCGPRGKGDKSSRGGIEDWCRGVVVRLTPPGGKELIDTKCNEFIFFDSERNRKCLDVPGNVVNALVEVIYSYVDNVRKLADRERRRRAAGLPLNDSGTRTSDAPSTIIVHDIINSEVKGLGLKADRESIREYVEAQASLGQGLPLFASIDRGEVTALSISQVGRRTSVRAVSPAELAADSNVSPALTYEDASAADRVWGFVADGKDVSQDQGAAFKGRISISSAIPDTAADDGGQWLRLPPQGSCGWVLPTLASPKPSVGAPYLRKPNGAALDEKCTRNDTFQGGQTLVRKIYPTHRFLIDGTSRGDLPQADSVSSPPGPSETVVGSYLTPGAQFSSAISFENLTREELAVLMWLLNPGNLVPKKEKKIKRKKFRMLGWKQVGYHHLGFGKPLGLGSVELRAENIEVYEGRHFGQMYEDLSGCLGCADTANIKSILHQNSMSDISNWLPPEFSQSLAVRAFVRSAYGWDDSDNNGKHPSAEDPVSYPGASRPLGDDELSPIITWFQERERNRVKVSSGEVSRVDHAYDLPAIADPS</sequence>
<proteinExistence type="predicted"/>